<proteinExistence type="predicted"/>
<dbReference type="PROSITE" id="PS50850">
    <property type="entry name" value="MFS"/>
    <property type="match status" value="1"/>
</dbReference>
<dbReference type="InterPro" id="IPR011701">
    <property type="entry name" value="MFS"/>
</dbReference>
<dbReference type="PANTHER" id="PTHR23542">
    <property type="match status" value="1"/>
</dbReference>
<evidence type="ECO:0000256" key="1">
    <source>
        <dbReference type="ARBA" id="ARBA00004651"/>
    </source>
</evidence>
<dbReference type="Gene3D" id="1.20.1250.20">
    <property type="entry name" value="MFS general substrate transporter like domains"/>
    <property type="match status" value="1"/>
</dbReference>
<keyword evidence="3 6" id="KW-1133">Transmembrane helix</keyword>
<dbReference type="RefSeq" id="WP_257125757.1">
    <property type="nucleotide sequence ID" value="NZ_CP014518.1"/>
</dbReference>
<evidence type="ECO:0000256" key="5">
    <source>
        <dbReference type="SAM" id="MobiDB-lite"/>
    </source>
</evidence>
<feature type="transmembrane region" description="Helical" evidence="6">
    <location>
        <begin position="123"/>
        <end position="141"/>
    </location>
</feature>
<dbReference type="AlphaFoldDB" id="A0A127A140"/>
<dbReference type="PATRIC" id="fig|37927.3.peg.2567"/>
<feature type="domain" description="Major facilitator superfamily (MFS) profile" evidence="7">
    <location>
        <begin position="13"/>
        <end position="264"/>
    </location>
</feature>
<dbReference type="InterPro" id="IPR036259">
    <property type="entry name" value="MFS_trans_sf"/>
</dbReference>
<feature type="region of interest" description="Disordered" evidence="5">
    <location>
        <begin position="219"/>
        <end position="264"/>
    </location>
</feature>
<dbReference type="GO" id="GO:0005886">
    <property type="term" value="C:plasma membrane"/>
    <property type="evidence" value="ECO:0007669"/>
    <property type="project" value="UniProtKB-SubCell"/>
</dbReference>
<dbReference type="STRING" id="37927.SA2016_2492"/>
<evidence type="ECO:0000313" key="9">
    <source>
        <dbReference type="Proteomes" id="UP000070134"/>
    </source>
</evidence>
<feature type="transmembrane region" description="Helical" evidence="6">
    <location>
        <begin position="198"/>
        <end position="221"/>
    </location>
</feature>
<sequence>MSSRYPVAVRVSLLARYSALPSLAGPDFIPIALVARLPLAMLTIGTLALVSVASGSYALGGLAAGAVGIGSAVGAPALGWLADRYGQRRTVLVAGLLNTATTAGVIAVSYAPGGLHESAPLPLIAVSLAAGLTLPQVGPLARARWMALTERRPLRELERDAAFSYESTADELTFVLGPALVGALGAAIAPWLPLALAAVLTAVFVTAFAVHPTAAAVHTAARTGRPAPTGRTPHRQPPEAGRRSCSRPRACSRWAPSSAAPRPP</sequence>
<organism evidence="8 9">
    <name type="scientific">Sinomonas atrocyanea</name>
    <dbReference type="NCBI Taxonomy" id="37927"/>
    <lineage>
        <taxon>Bacteria</taxon>
        <taxon>Bacillati</taxon>
        <taxon>Actinomycetota</taxon>
        <taxon>Actinomycetes</taxon>
        <taxon>Micrococcales</taxon>
        <taxon>Micrococcaceae</taxon>
        <taxon>Sinomonas</taxon>
    </lineage>
</organism>
<feature type="transmembrane region" description="Helical" evidence="6">
    <location>
        <begin position="172"/>
        <end position="192"/>
    </location>
</feature>
<feature type="compositionally biased region" description="Low complexity" evidence="5">
    <location>
        <begin position="247"/>
        <end position="264"/>
    </location>
</feature>
<evidence type="ECO:0000313" key="8">
    <source>
        <dbReference type="EMBL" id="AMM33160.1"/>
    </source>
</evidence>
<comment type="subcellular location">
    <subcellularLocation>
        <location evidence="1">Cell membrane</location>
        <topology evidence="1">Multi-pass membrane protein</topology>
    </subcellularLocation>
</comment>
<protein>
    <submittedName>
        <fullName evidence="8">MFS transporter</fullName>
    </submittedName>
</protein>
<evidence type="ECO:0000256" key="3">
    <source>
        <dbReference type="ARBA" id="ARBA00022989"/>
    </source>
</evidence>
<keyword evidence="4 6" id="KW-0472">Membrane</keyword>
<evidence type="ECO:0000256" key="4">
    <source>
        <dbReference type="ARBA" id="ARBA00023136"/>
    </source>
</evidence>
<accession>A0A127A140</accession>
<dbReference type="EMBL" id="CP014518">
    <property type="protein sequence ID" value="AMM33160.1"/>
    <property type="molecule type" value="Genomic_DNA"/>
</dbReference>
<keyword evidence="2 6" id="KW-0812">Transmembrane</keyword>
<feature type="transmembrane region" description="Helical" evidence="6">
    <location>
        <begin position="91"/>
        <end position="111"/>
    </location>
</feature>
<dbReference type="PANTHER" id="PTHR23542:SF1">
    <property type="entry name" value="MAJOR FACILITATOR SUPERFAMILY (MFS) PROFILE DOMAIN-CONTAINING PROTEIN"/>
    <property type="match status" value="1"/>
</dbReference>
<dbReference type="Proteomes" id="UP000070134">
    <property type="component" value="Chromosome"/>
</dbReference>
<dbReference type="Pfam" id="PF07690">
    <property type="entry name" value="MFS_1"/>
    <property type="match status" value="1"/>
</dbReference>
<evidence type="ECO:0000256" key="6">
    <source>
        <dbReference type="SAM" id="Phobius"/>
    </source>
</evidence>
<evidence type="ECO:0000256" key="2">
    <source>
        <dbReference type="ARBA" id="ARBA00022692"/>
    </source>
</evidence>
<dbReference type="GO" id="GO:0022857">
    <property type="term" value="F:transmembrane transporter activity"/>
    <property type="evidence" value="ECO:0007669"/>
    <property type="project" value="InterPro"/>
</dbReference>
<reference evidence="8 9" key="1">
    <citation type="submission" date="2016-02" db="EMBL/GenBank/DDBJ databases">
        <title>Complete genome of Sinomonas atrocyanea KCTC 3377.</title>
        <authorList>
            <person name="Kim K.M."/>
        </authorList>
    </citation>
    <scope>NUCLEOTIDE SEQUENCE [LARGE SCALE GENOMIC DNA]</scope>
    <source>
        <strain evidence="8 9">KCTC 3377</strain>
    </source>
</reference>
<gene>
    <name evidence="8" type="ORF">SA2016_2492</name>
</gene>
<feature type="transmembrane region" description="Helical" evidence="6">
    <location>
        <begin position="57"/>
        <end position="79"/>
    </location>
</feature>
<feature type="transmembrane region" description="Helical" evidence="6">
    <location>
        <begin position="28"/>
        <end position="51"/>
    </location>
</feature>
<dbReference type="KEGG" id="satk:SA2016_2492"/>
<dbReference type="SUPFAM" id="SSF103473">
    <property type="entry name" value="MFS general substrate transporter"/>
    <property type="match status" value="1"/>
</dbReference>
<keyword evidence="9" id="KW-1185">Reference proteome</keyword>
<name>A0A127A140_9MICC</name>
<evidence type="ECO:0000259" key="7">
    <source>
        <dbReference type="PROSITE" id="PS50850"/>
    </source>
</evidence>
<dbReference type="InterPro" id="IPR020846">
    <property type="entry name" value="MFS_dom"/>
</dbReference>